<evidence type="ECO:0000256" key="2">
    <source>
        <dbReference type="ARBA" id="ARBA00023015"/>
    </source>
</evidence>
<sequence length="181" mass="19720">MADDELYESFVLGKRDSFIRWAQAKLGSLDDARDVVNEAFFKLFLRWDDALSSANIDAFAFTILKGAIADALRKRDRSPCTLAGLEVPPSHQALTGIPDDEIEQITTRMEVHQAIAGLPARQQVCATLRYLLDMTTGEIASVTGMSPSTVRSHLSAARPRLAEAFAVPPTTTPANEKGSQS</sequence>
<dbReference type="SUPFAM" id="SSF88946">
    <property type="entry name" value="Sigma2 domain of RNA polymerase sigma factors"/>
    <property type="match status" value="1"/>
</dbReference>
<dbReference type="Pfam" id="PF04542">
    <property type="entry name" value="Sigma70_r2"/>
    <property type="match status" value="1"/>
</dbReference>
<dbReference type="InterPro" id="IPR013324">
    <property type="entry name" value="RNA_pol_sigma_r3/r4-like"/>
</dbReference>
<keyword evidence="4" id="KW-0238">DNA-binding</keyword>
<feature type="domain" description="RNA polymerase sigma-70 region 2" evidence="6">
    <location>
        <begin position="19"/>
        <end position="77"/>
    </location>
</feature>
<proteinExistence type="inferred from homology"/>
<dbReference type="InterPro" id="IPR014284">
    <property type="entry name" value="RNA_pol_sigma-70_dom"/>
</dbReference>
<dbReference type="PANTHER" id="PTHR43133:SF8">
    <property type="entry name" value="RNA POLYMERASE SIGMA FACTOR HI_1459-RELATED"/>
    <property type="match status" value="1"/>
</dbReference>
<dbReference type="Gene3D" id="1.10.10.10">
    <property type="entry name" value="Winged helix-like DNA-binding domain superfamily/Winged helix DNA-binding domain"/>
    <property type="match status" value="1"/>
</dbReference>
<feature type="domain" description="RNA polymerase sigma factor 70 region 4 type 2" evidence="7">
    <location>
        <begin position="109"/>
        <end position="158"/>
    </location>
</feature>
<name>A0ABU2L6Y2_9ACTN</name>
<comment type="similarity">
    <text evidence="1">Belongs to the sigma-70 factor family. ECF subfamily.</text>
</comment>
<evidence type="ECO:0000256" key="1">
    <source>
        <dbReference type="ARBA" id="ARBA00010641"/>
    </source>
</evidence>
<dbReference type="Pfam" id="PF08281">
    <property type="entry name" value="Sigma70_r4_2"/>
    <property type="match status" value="1"/>
</dbReference>
<evidence type="ECO:0000256" key="4">
    <source>
        <dbReference type="ARBA" id="ARBA00023125"/>
    </source>
</evidence>
<protein>
    <submittedName>
        <fullName evidence="8">Sigma-70 family RNA polymerase sigma factor</fullName>
    </submittedName>
</protein>
<evidence type="ECO:0000256" key="3">
    <source>
        <dbReference type="ARBA" id="ARBA00023082"/>
    </source>
</evidence>
<dbReference type="NCBIfam" id="TIGR02937">
    <property type="entry name" value="sigma70-ECF"/>
    <property type="match status" value="1"/>
</dbReference>
<keyword evidence="5" id="KW-0804">Transcription</keyword>
<keyword evidence="2" id="KW-0805">Transcription regulation</keyword>
<organism evidence="8 9">
    <name type="scientific">Streptomyces boetiae</name>
    <dbReference type="NCBI Taxonomy" id="3075541"/>
    <lineage>
        <taxon>Bacteria</taxon>
        <taxon>Bacillati</taxon>
        <taxon>Actinomycetota</taxon>
        <taxon>Actinomycetes</taxon>
        <taxon>Kitasatosporales</taxon>
        <taxon>Streptomycetaceae</taxon>
        <taxon>Streptomyces</taxon>
    </lineage>
</organism>
<gene>
    <name evidence="8" type="ORF">RM780_10135</name>
</gene>
<dbReference type="Proteomes" id="UP001183388">
    <property type="component" value="Unassembled WGS sequence"/>
</dbReference>
<dbReference type="PANTHER" id="PTHR43133">
    <property type="entry name" value="RNA POLYMERASE ECF-TYPE SIGMA FACTO"/>
    <property type="match status" value="1"/>
</dbReference>
<evidence type="ECO:0000256" key="5">
    <source>
        <dbReference type="ARBA" id="ARBA00023163"/>
    </source>
</evidence>
<keyword evidence="9" id="KW-1185">Reference proteome</keyword>
<comment type="caution">
    <text evidence="8">The sequence shown here is derived from an EMBL/GenBank/DDBJ whole genome shotgun (WGS) entry which is preliminary data.</text>
</comment>
<dbReference type="InterPro" id="IPR013325">
    <property type="entry name" value="RNA_pol_sigma_r2"/>
</dbReference>
<evidence type="ECO:0000313" key="8">
    <source>
        <dbReference type="EMBL" id="MDT0307321.1"/>
    </source>
</evidence>
<accession>A0ABU2L6Y2</accession>
<dbReference type="RefSeq" id="WP_311630264.1">
    <property type="nucleotide sequence ID" value="NZ_JAVREN010000010.1"/>
</dbReference>
<dbReference type="Gene3D" id="1.10.1740.10">
    <property type="match status" value="1"/>
</dbReference>
<dbReference type="InterPro" id="IPR007627">
    <property type="entry name" value="RNA_pol_sigma70_r2"/>
</dbReference>
<evidence type="ECO:0000313" key="9">
    <source>
        <dbReference type="Proteomes" id="UP001183388"/>
    </source>
</evidence>
<dbReference type="CDD" id="cd06171">
    <property type="entry name" value="Sigma70_r4"/>
    <property type="match status" value="1"/>
</dbReference>
<keyword evidence="3" id="KW-0731">Sigma factor</keyword>
<dbReference type="SUPFAM" id="SSF88659">
    <property type="entry name" value="Sigma3 and sigma4 domains of RNA polymerase sigma factors"/>
    <property type="match status" value="1"/>
</dbReference>
<dbReference type="InterPro" id="IPR013249">
    <property type="entry name" value="RNA_pol_sigma70_r4_t2"/>
</dbReference>
<dbReference type="InterPro" id="IPR039425">
    <property type="entry name" value="RNA_pol_sigma-70-like"/>
</dbReference>
<evidence type="ECO:0000259" key="6">
    <source>
        <dbReference type="Pfam" id="PF04542"/>
    </source>
</evidence>
<dbReference type="InterPro" id="IPR036388">
    <property type="entry name" value="WH-like_DNA-bd_sf"/>
</dbReference>
<dbReference type="EMBL" id="JAVREN010000010">
    <property type="protein sequence ID" value="MDT0307321.1"/>
    <property type="molecule type" value="Genomic_DNA"/>
</dbReference>
<reference evidence="9" key="1">
    <citation type="submission" date="2023-07" db="EMBL/GenBank/DDBJ databases">
        <title>30 novel species of actinomycetes from the DSMZ collection.</title>
        <authorList>
            <person name="Nouioui I."/>
        </authorList>
    </citation>
    <scope>NUCLEOTIDE SEQUENCE [LARGE SCALE GENOMIC DNA]</scope>
    <source>
        <strain evidence="9">DSM 44917</strain>
    </source>
</reference>
<evidence type="ECO:0000259" key="7">
    <source>
        <dbReference type="Pfam" id="PF08281"/>
    </source>
</evidence>